<evidence type="ECO:0000313" key="2">
    <source>
        <dbReference type="EMBL" id="GBN41924.1"/>
    </source>
</evidence>
<evidence type="ECO:0000256" key="1">
    <source>
        <dbReference type="SAM" id="MobiDB-lite"/>
    </source>
</evidence>
<dbReference type="Proteomes" id="UP000499080">
    <property type="component" value="Unassembled WGS sequence"/>
</dbReference>
<organism evidence="3 4">
    <name type="scientific">Araneus ventricosus</name>
    <name type="common">Orbweaver spider</name>
    <name type="synonym">Epeira ventricosa</name>
    <dbReference type="NCBI Taxonomy" id="182803"/>
    <lineage>
        <taxon>Eukaryota</taxon>
        <taxon>Metazoa</taxon>
        <taxon>Ecdysozoa</taxon>
        <taxon>Arthropoda</taxon>
        <taxon>Chelicerata</taxon>
        <taxon>Arachnida</taxon>
        <taxon>Araneae</taxon>
        <taxon>Araneomorphae</taxon>
        <taxon>Entelegynae</taxon>
        <taxon>Araneoidea</taxon>
        <taxon>Araneidae</taxon>
        <taxon>Araneus</taxon>
    </lineage>
</organism>
<feature type="region of interest" description="Disordered" evidence="1">
    <location>
        <begin position="1"/>
        <end position="88"/>
    </location>
</feature>
<feature type="compositionally biased region" description="Polar residues" evidence="1">
    <location>
        <begin position="66"/>
        <end position="78"/>
    </location>
</feature>
<dbReference type="AlphaFoldDB" id="A0A4Y2NVA4"/>
<gene>
    <name evidence="2" type="ORF">AVEN_34118_1</name>
    <name evidence="3" type="ORF">AVEN_41489_1</name>
</gene>
<comment type="caution">
    <text evidence="3">The sequence shown here is derived from an EMBL/GenBank/DDBJ whole genome shotgun (WGS) entry which is preliminary data.</text>
</comment>
<protein>
    <submittedName>
        <fullName evidence="3">Uncharacterized protein</fullName>
    </submittedName>
</protein>
<name>A0A4Y2NVA4_ARAVE</name>
<evidence type="ECO:0000313" key="3">
    <source>
        <dbReference type="EMBL" id="GBN42823.1"/>
    </source>
</evidence>
<accession>A0A4Y2NVA4</accession>
<dbReference type="EMBL" id="BGPR01009731">
    <property type="protein sequence ID" value="GBN41924.1"/>
    <property type="molecule type" value="Genomic_DNA"/>
</dbReference>
<reference evidence="3 4" key="1">
    <citation type="journal article" date="2019" name="Sci. Rep.">
        <title>Orb-weaving spider Araneus ventricosus genome elucidates the spidroin gene catalogue.</title>
        <authorList>
            <person name="Kono N."/>
            <person name="Nakamura H."/>
            <person name="Ohtoshi R."/>
            <person name="Moran D.A.P."/>
            <person name="Shinohara A."/>
            <person name="Yoshida Y."/>
            <person name="Fujiwara M."/>
            <person name="Mori M."/>
            <person name="Tomita M."/>
            <person name="Arakawa K."/>
        </authorList>
    </citation>
    <scope>NUCLEOTIDE SEQUENCE [LARGE SCALE GENOMIC DNA]</scope>
</reference>
<evidence type="ECO:0000313" key="4">
    <source>
        <dbReference type="Proteomes" id="UP000499080"/>
    </source>
</evidence>
<proteinExistence type="predicted"/>
<feature type="compositionally biased region" description="Polar residues" evidence="1">
    <location>
        <begin position="1"/>
        <end position="25"/>
    </location>
</feature>
<sequence length="88" mass="10163">MHQLQGTRTPSSAERLQSPAQLTHLQDSHRKVTQMQRRLDRKKRPTRNGKLPRKVTGDRRPERNAASPQGNKRTTQRVPNVARSSKEM</sequence>
<feature type="compositionally biased region" description="Basic residues" evidence="1">
    <location>
        <begin position="39"/>
        <end position="53"/>
    </location>
</feature>
<dbReference type="EMBL" id="BGPR01009868">
    <property type="protein sequence ID" value="GBN42823.1"/>
    <property type="molecule type" value="Genomic_DNA"/>
</dbReference>
<keyword evidence="4" id="KW-1185">Reference proteome</keyword>